<reference evidence="8 9" key="1">
    <citation type="submission" date="2019-05" db="EMBL/GenBank/DDBJ databases">
        <title>Panacibacter sp. strain 17mud1-8 Genome sequencing and assembly.</title>
        <authorList>
            <person name="Chhetri G."/>
        </authorList>
    </citation>
    <scope>NUCLEOTIDE SEQUENCE [LARGE SCALE GENOMIC DNA]</scope>
    <source>
        <strain evidence="8 9">17mud1-8</strain>
    </source>
</reference>
<keyword evidence="4 8" id="KW-0808">Transferase</keyword>
<keyword evidence="3" id="KW-0997">Cell inner membrane</keyword>
<keyword evidence="2" id="KW-1003">Cell membrane</keyword>
<evidence type="ECO:0000256" key="2">
    <source>
        <dbReference type="ARBA" id="ARBA00022475"/>
    </source>
</evidence>
<accession>A0A4V5UU81</accession>
<dbReference type="Pfam" id="PF03279">
    <property type="entry name" value="Lip_A_acyltrans"/>
    <property type="match status" value="1"/>
</dbReference>
<comment type="caution">
    <text evidence="8">The sequence shown here is derived from an EMBL/GenBank/DDBJ whole genome shotgun (WGS) entry which is preliminary data.</text>
</comment>
<evidence type="ECO:0000256" key="4">
    <source>
        <dbReference type="ARBA" id="ARBA00022679"/>
    </source>
</evidence>
<dbReference type="Proteomes" id="UP000305848">
    <property type="component" value="Unassembled WGS sequence"/>
</dbReference>
<keyword evidence="5 7" id="KW-0472">Membrane</keyword>
<keyword evidence="6 8" id="KW-0012">Acyltransferase</keyword>
<sequence length="290" mass="35100">MYYVVYGFFYLFSLLPFWLMYLLSDSISFLLYYIIRYRRAVVKRNIAIAFPEKAEQERRKIERAFYTHFTDNWIEFIKLFSISEKELNRRFTANYELLDELYNNGYNVQTHLGHFFNWEYANMAYGMNIKHPFVAVYRPLSSKVMDKILYKVRTRFNSHLISAYNFRKEFAPFMRKRYLLVLIADQKEFPRKAYWAPFFSKMATFVQGPERTARLNNAAITMGKIKRVKRGYYISEVILLTTEPRSLPEGEITKRMIAFIEDTIREQPANYLWSHDRWKYTFDLQKHTAL</sequence>
<evidence type="ECO:0000313" key="9">
    <source>
        <dbReference type="Proteomes" id="UP000305848"/>
    </source>
</evidence>
<evidence type="ECO:0000313" key="8">
    <source>
        <dbReference type="EMBL" id="TKK68073.1"/>
    </source>
</evidence>
<dbReference type="OrthoDB" id="9801955at2"/>
<keyword evidence="9" id="KW-1185">Reference proteome</keyword>
<organism evidence="8 9">
    <name type="scientific">Ilyomonas limi</name>
    <dbReference type="NCBI Taxonomy" id="2575867"/>
    <lineage>
        <taxon>Bacteria</taxon>
        <taxon>Pseudomonadati</taxon>
        <taxon>Bacteroidota</taxon>
        <taxon>Chitinophagia</taxon>
        <taxon>Chitinophagales</taxon>
        <taxon>Chitinophagaceae</taxon>
        <taxon>Ilyomonas</taxon>
    </lineage>
</organism>
<dbReference type="GO" id="GO:0005886">
    <property type="term" value="C:plasma membrane"/>
    <property type="evidence" value="ECO:0007669"/>
    <property type="project" value="UniProtKB-SubCell"/>
</dbReference>
<dbReference type="InterPro" id="IPR004960">
    <property type="entry name" value="LipA_acyltrans"/>
</dbReference>
<dbReference type="AlphaFoldDB" id="A0A4V5UU81"/>
<name>A0A4V5UU81_9BACT</name>
<evidence type="ECO:0000256" key="1">
    <source>
        <dbReference type="ARBA" id="ARBA00004533"/>
    </source>
</evidence>
<dbReference type="CDD" id="cd07984">
    <property type="entry name" value="LPLAT_LABLAT-like"/>
    <property type="match status" value="1"/>
</dbReference>
<dbReference type="RefSeq" id="WP_137262177.1">
    <property type="nucleotide sequence ID" value="NZ_SZQL01000009.1"/>
</dbReference>
<protein>
    <submittedName>
        <fullName evidence="8">Lipid A biosynthesis acyltransferase</fullName>
    </submittedName>
</protein>
<dbReference type="PANTHER" id="PTHR30606:SF10">
    <property type="entry name" value="PHOSPHATIDYLINOSITOL MANNOSIDE ACYLTRANSFERASE"/>
    <property type="match status" value="1"/>
</dbReference>
<keyword evidence="7" id="KW-0812">Transmembrane</keyword>
<proteinExistence type="predicted"/>
<feature type="transmembrane region" description="Helical" evidence="7">
    <location>
        <begin position="6"/>
        <end position="35"/>
    </location>
</feature>
<evidence type="ECO:0000256" key="3">
    <source>
        <dbReference type="ARBA" id="ARBA00022519"/>
    </source>
</evidence>
<keyword evidence="7" id="KW-1133">Transmembrane helix</keyword>
<comment type="subcellular location">
    <subcellularLocation>
        <location evidence="1">Cell inner membrane</location>
    </subcellularLocation>
</comment>
<dbReference type="GO" id="GO:0009247">
    <property type="term" value="P:glycolipid biosynthetic process"/>
    <property type="evidence" value="ECO:0007669"/>
    <property type="project" value="UniProtKB-ARBA"/>
</dbReference>
<evidence type="ECO:0000256" key="6">
    <source>
        <dbReference type="ARBA" id="ARBA00023315"/>
    </source>
</evidence>
<dbReference type="GO" id="GO:0016746">
    <property type="term" value="F:acyltransferase activity"/>
    <property type="evidence" value="ECO:0007669"/>
    <property type="project" value="UniProtKB-KW"/>
</dbReference>
<gene>
    <name evidence="8" type="ORF">FC093_12740</name>
</gene>
<dbReference type="EMBL" id="SZQL01000009">
    <property type="protein sequence ID" value="TKK68073.1"/>
    <property type="molecule type" value="Genomic_DNA"/>
</dbReference>
<evidence type="ECO:0000256" key="5">
    <source>
        <dbReference type="ARBA" id="ARBA00023136"/>
    </source>
</evidence>
<dbReference type="PANTHER" id="PTHR30606">
    <property type="entry name" value="LIPID A BIOSYNTHESIS LAUROYL ACYLTRANSFERASE"/>
    <property type="match status" value="1"/>
</dbReference>
<evidence type="ECO:0000256" key="7">
    <source>
        <dbReference type="SAM" id="Phobius"/>
    </source>
</evidence>